<dbReference type="SUPFAM" id="SSF54637">
    <property type="entry name" value="Thioesterase/thiol ester dehydrase-isomerase"/>
    <property type="match status" value="1"/>
</dbReference>
<organism evidence="3 4">
    <name type="scientific">Eikenella halliae</name>
    <dbReference type="NCBI Taxonomy" id="1795832"/>
    <lineage>
        <taxon>Bacteria</taxon>
        <taxon>Pseudomonadati</taxon>
        <taxon>Pseudomonadota</taxon>
        <taxon>Betaproteobacteria</taxon>
        <taxon>Neisseriales</taxon>
        <taxon>Neisseriaceae</taxon>
        <taxon>Eikenella</taxon>
    </lineage>
</organism>
<evidence type="ECO:0000256" key="2">
    <source>
        <dbReference type="ARBA" id="ARBA00022801"/>
    </source>
</evidence>
<dbReference type="PANTHER" id="PTHR31793:SF27">
    <property type="entry name" value="NOVEL THIOESTERASE SUPERFAMILY DOMAIN AND SAPOSIN A-TYPE DOMAIN CONTAINING PROTEIN (0610012H03RIK)"/>
    <property type="match status" value="1"/>
</dbReference>
<evidence type="ECO:0000256" key="1">
    <source>
        <dbReference type="ARBA" id="ARBA00005953"/>
    </source>
</evidence>
<dbReference type="Proteomes" id="UP000077726">
    <property type="component" value="Unassembled WGS sequence"/>
</dbReference>
<dbReference type="CDD" id="cd00586">
    <property type="entry name" value="4HBT"/>
    <property type="match status" value="1"/>
</dbReference>
<keyword evidence="2" id="KW-0378">Hydrolase</keyword>
<evidence type="ECO:0000313" key="3">
    <source>
        <dbReference type="EMBL" id="OAM37531.1"/>
    </source>
</evidence>
<comment type="similarity">
    <text evidence="1">Belongs to the 4-hydroxybenzoyl-CoA thioesterase family.</text>
</comment>
<dbReference type="PANTHER" id="PTHR31793">
    <property type="entry name" value="4-HYDROXYBENZOYL-COA THIOESTERASE FAMILY MEMBER"/>
    <property type="match status" value="1"/>
</dbReference>
<reference evidence="4" key="1">
    <citation type="submission" date="2016-05" db="EMBL/GenBank/DDBJ databases">
        <title>Draft genome of Corynebacterium afermentans subsp. afermentans LCDC 88199T.</title>
        <authorList>
            <person name="Bernier A.-M."/>
            <person name="Bernard K."/>
        </authorList>
    </citation>
    <scope>NUCLEOTIDE SEQUENCE [LARGE SCALE GENOMIC DNA]</scope>
    <source>
        <strain evidence="4">NML130454</strain>
    </source>
</reference>
<evidence type="ECO:0000313" key="4">
    <source>
        <dbReference type="Proteomes" id="UP000077726"/>
    </source>
</evidence>
<proteinExistence type="inferred from homology"/>
<gene>
    <name evidence="3" type="ORF">A7Q00_11445</name>
</gene>
<sequence length="148" mass="17266">MAKHIYCRHSAEIEVPFFDVDVMQIVWHGHYVKYLEVARCAFLDAIGYNYNAMLKHGYVWPVVKLDLKYIRPARFGQKVCVDMVMTEYESCLRIDYTLRDAASGEKLTQAHTTQVAQRIDNGEMQFQTPESWQEAVRQFAGFVPLKPR</sequence>
<accession>A0A1B6VVJ4</accession>
<keyword evidence="4" id="KW-1185">Reference proteome</keyword>
<dbReference type="AlphaFoldDB" id="A0A1B6VVJ4"/>
<comment type="caution">
    <text evidence="3">The sequence shown here is derived from an EMBL/GenBank/DDBJ whole genome shotgun (WGS) entry which is preliminary data.</text>
</comment>
<dbReference type="OrthoDB" id="9800856at2"/>
<protein>
    <submittedName>
        <fullName evidence="3">4-hydroxybenzoyl-CoA thioesterase</fullName>
    </submittedName>
</protein>
<dbReference type="STRING" id="1795832.A7Q00_11445"/>
<name>A0A1B6VVJ4_9NEIS</name>
<dbReference type="Pfam" id="PF13279">
    <property type="entry name" value="4HBT_2"/>
    <property type="match status" value="1"/>
</dbReference>
<dbReference type="EMBL" id="LXSQ01000028">
    <property type="protein sequence ID" value="OAM37531.1"/>
    <property type="molecule type" value="Genomic_DNA"/>
</dbReference>
<dbReference type="InterPro" id="IPR029069">
    <property type="entry name" value="HotDog_dom_sf"/>
</dbReference>
<dbReference type="RefSeq" id="WP_064090649.1">
    <property type="nucleotide sequence ID" value="NZ_LXSQ01000028.1"/>
</dbReference>
<dbReference type="Gene3D" id="3.10.129.10">
    <property type="entry name" value="Hotdog Thioesterase"/>
    <property type="match status" value="1"/>
</dbReference>
<dbReference type="InterPro" id="IPR050563">
    <property type="entry name" value="4-hydroxybenzoyl-CoA_TE"/>
</dbReference>
<dbReference type="GO" id="GO:0047617">
    <property type="term" value="F:fatty acyl-CoA hydrolase activity"/>
    <property type="evidence" value="ECO:0007669"/>
    <property type="project" value="TreeGrafter"/>
</dbReference>